<dbReference type="RefSeq" id="WP_045922620.1">
    <property type="nucleotide sequence ID" value="NZ_JAAEDZ010000003.1"/>
</dbReference>
<dbReference type="Pfam" id="PF00107">
    <property type="entry name" value="ADH_zinc_N"/>
    <property type="match status" value="1"/>
</dbReference>
<evidence type="ECO:0000256" key="5">
    <source>
        <dbReference type="ARBA" id="ARBA00023002"/>
    </source>
</evidence>
<dbReference type="GO" id="GO:0008270">
    <property type="term" value="F:zinc ion binding"/>
    <property type="evidence" value="ECO:0007669"/>
    <property type="project" value="InterPro"/>
</dbReference>
<name>A0A0F4KSE0_9LACO</name>
<dbReference type="AlphaFoldDB" id="A0A0F4KSE0"/>
<comment type="caution">
    <text evidence="8">The sequence shown here is derived from an EMBL/GenBank/DDBJ whole genome shotgun (WGS) entry which is preliminary data.</text>
</comment>
<dbReference type="InterPro" id="IPR013149">
    <property type="entry name" value="ADH-like_C"/>
</dbReference>
<keyword evidence="5" id="KW-0560">Oxidoreductase</keyword>
<protein>
    <submittedName>
        <fullName evidence="8">L-iditol 2-dehydrogenase</fullName>
    </submittedName>
</protein>
<dbReference type="InterPro" id="IPR020843">
    <property type="entry name" value="ER"/>
</dbReference>
<evidence type="ECO:0000256" key="3">
    <source>
        <dbReference type="ARBA" id="ARBA00022723"/>
    </source>
</evidence>
<comment type="cofactor">
    <cofactor evidence="1 6">
        <name>Zn(2+)</name>
        <dbReference type="ChEBI" id="CHEBI:29105"/>
    </cofactor>
</comment>
<sequence length="361" mass="39860">MVNNNKELPQTSKSAVLEKVLDLEIKQTPLSQLKANEVMIKIMAVGICGSDVHYYDQGRIGDFRVEKPLIMGHESTGQIIAVGDDVKDFQIGDRVAIEPGIPCGKCEFCRTGRYNLCPKIKFMATPPYDGDLTQYITYPADFIYHIPDNMSYEIGTLSEPFSVSIHAAQLMDIQPGTTVFISGAGPVGLLAIFAAQAFKAGKIIISDAEDSRLKIAKKFGADFTINVTNTDIKTETQKLTNGQGVDYVMEASGNNKAESESLLTLKSGGKIAYIGMPAHDTAPLDIMFMTTHEPQIFGVFRYANTYPLAISILQQKKEIAESLLTDFYSLDESQEAFERNKNSKGESLKIIIYPNEKLRNK</sequence>
<dbReference type="Pfam" id="PF08240">
    <property type="entry name" value="ADH_N"/>
    <property type="match status" value="1"/>
</dbReference>
<feature type="domain" description="Enoyl reductase (ER)" evidence="7">
    <location>
        <begin position="19"/>
        <end position="324"/>
    </location>
</feature>
<dbReference type="SUPFAM" id="SSF51735">
    <property type="entry name" value="NAD(P)-binding Rossmann-fold domains"/>
    <property type="match status" value="1"/>
</dbReference>
<dbReference type="SMART" id="SM00829">
    <property type="entry name" value="PKS_ER"/>
    <property type="match status" value="1"/>
</dbReference>
<dbReference type="PROSITE" id="PS00059">
    <property type="entry name" value="ADH_ZINC"/>
    <property type="match status" value="1"/>
</dbReference>
<accession>A0A0F4KSE0</accession>
<dbReference type="InterPro" id="IPR013154">
    <property type="entry name" value="ADH-like_N"/>
</dbReference>
<dbReference type="GO" id="GO:0016616">
    <property type="term" value="F:oxidoreductase activity, acting on the CH-OH group of donors, NAD or NADP as acceptor"/>
    <property type="evidence" value="ECO:0007669"/>
    <property type="project" value="InterPro"/>
</dbReference>
<dbReference type="Proteomes" id="UP000033695">
    <property type="component" value="Unassembled WGS sequence"/>
</dbReference>
<dbReference type="InterPro" id="IPR002328">
    <property type="entry name" value="ADH_Zn_CS"/>
</dbReference>
<evidence type="ECO:0000256" key="2">
    <source>
        <dbReference type="ARBA" id="ARBA00008072"/>
    </source>
</evidence>
<dbReference type="HOGENOM" id="CLU_026673_11_5_9"/>
<organism evidence="8 9">
    <name type="scientific">Bombilactobacillus mellis</name>
    <dbReference type="NCBI Taxonomy" id="1218508"/>
    <lineage>
        <taxon>Bacteria</taxon>
        <taxon>Bacillati</taxon>
        <taxon>Bacillota</taxon>
        <taxon>Bacilli</taxon>
        <taxon>Lactobacillales</taxon>
        <taxon>Lactobacillaceae</taxon>
        <taxon>Bombilactobacillus</taxon>
    </lineage>
</organism>
<comment type="similarity">
    <text evidence="2 6">Belongs to the zinc-containing alcohol dehydrogenase family.</text>
</comment>
<evidence type="ECO:0000256" key="1">
    <source>
        <dbReference type="ARBA" id="ARBA00001947"/>
    </source>
</evidence>
<dbReference type="OrthoDB" id="9770238at2"/>
<proteinExistence type="inferred from homology"/>
<dbReference type="PATRIC" id="fig|1218508.4.peg.792"/>
<keyword evidence="9" id="KW-1185">Reference proteome</keyword>
<gene>
    <name evidence="8" type="primary">gutB</name>
    <name evidence="8" type="ORF">JG29_07740</name>
</gene>
<dbReference type="EMBL" id="JXBZ01000007">
    <property type="protein sequence ID" value="KJY48953.1"/>
    <property type="molecule type" value="Genomic_DNA"/>
</dbReference>
<evidence type="ECO:0000313" key="8">
    <source>
        <dbReference type="EMBL" id="KJY48953.1"/>
    </source>
</evidence>
<keyword evidence="4 6" id="KW-0862">Zinc</keyword>
<dbReference type="CDD" id="cd05285">
    <property type="entry name" value="sorbitol_DH"/>
    <property type="match status" value="1"/>
</dbReference>
<dbReference type="PANTHER" id="PTHR43161:SF9">
    <property type="entry name" value="SORBITOL DEHYDROGENASE"/>
    <property type="match status" value="1"/>
</dbReference>
<dbReference type="InterPro" id="IPR036291">
    <property type="entry name" value="NAD(P)-bd_dom_sf"/>
</dbReference>
<reference evidence="8 9" key="1">
    <citation type="submission" date="2014-12" db="EMBL/GenBank/DDBJ databases">
        <title>Comparative genomics of the lactic acid bacteria isolated from the honey bee gut.</title>
        <authorList>
            <person name="Ellegaard K.M."/>
            <person name="Tamarit D."/>
            <person name="Javelind E."/>
            <person name="Olofsson T."/>
            <person name="Andersson S.G."/>
            <person name="Vasquez A."/>
        </authorList>
    </citation>
    <scope>NUCLEOTIDE SEQUENCE [LARGE SCALE GENOMIC DNA]</scope>
    <source>
        <strain evidence="8 9">Hon2</strain>
    </source>
</reference>
<evidence type="ECO:0000313" key="9">
    <source>
        <dbReference type="Proteomes" id="UP000033695"/>
    </source>
</evidence>
<dbReference type="Gene3D" id="3.90.180.10">
    <property type="entry name" value="Medium-chain alcohol dehydrogenases, catalytic domain"/>
    <property type="match status" value="1"/>
</dbReference>
<dbReference type="PANTHER" id="PTHR43161">
    <property type="entry name" value="SORBITOL DEHYDROGENASE"/>
    <property type="match status" value="1"/>
</dbReference>
<dbReference type="SUPFAM" id="SSF50129">
    <property type="entry name" value="GroES-like"/>
    <property type="match status" value="1"/>
</dbReference>
<evidence type="ECO:0000256" key="6">
    <source>
        <dbReference type="RuleBase" id="RU361277"/>
    </source>
</evidence>
<dbReference type="InterPro" id="IPR011032">
    <property type="entry name" value="GroES-like_sf"/>
</dbReference>
<evidence type="ECO:0000259" key="7">
    <source>
        <dbReference type="SMART" id="SM00829"/>
    </source>
</evidence>
<dbReference type="STRING" id="1218508.JG29_07740"/>
<dbReference type="Gene3D" id="3.40.50.720">
    <property type="entry name" value="NAD(P)-binding Rossmann-like Domain"/>
    <property type="match status" value="1"/>
</dbReference>
<keyword evidence="3 6" id="KW-0479">Metal-binding</keyword>
<evidence type="ECO:0000256" key="4">
    <source>
        <dbReference type="ARBA" id="ARBA00022833"/>
    </source>
</evidence>
<dbReference type="InterPro" id="IPR045306">
    <property type="entry name" value="SDH-like"/>
</dbReference>